<evidence type="ECO:0000313" key="2">
    <source>
        <dbReference type="Proteomes" id="UP000019276"/>
    </source>
</evidence>
<accession>W7QXX0</accession>
<sequence length="74" mass="8632">MLFFCYFTHTEYIYAGLFLLRWRKFEDGHSNADFLKLGKTGMFYESDHGWCTAFLESYASSGHSDAPLEALLYL</sequence>
<protein>
    <submittedName>
        <fullName evidence="1">Uncharacterized protein</fullName>
    </submittedName>
</protein>
<dbReference type="Proteomes" id="UP000019276">
    <property type="component" value="Unassembled WGS sequence"/>
</dbReference>
<keyword evidence="2" id="KW-1185">Reference proteome</keyword>
<reference evidence="1 2" key="1">
    <citation type="journal article" date="2014" name="Genome Announc.">
        <title>Draft Genome Sequence of the Agar-Degrading Bacterium Catenovulum sp. Strain DS-2, Isolated from Intestines of Haliotis diversicolor.</title>
        <authorList>
            <person name="Shan D."/>
            <person name="Li X."/>
            <person name="Gu Z."/>
            <person name="Wei G."/>
            <person name="Gao Z."/>
            <person name="Shao Z."/>
        </authorList>
    </citation>
    <scope>NUCLEOTIDE SEQUENCE [LARGE SCALE GENOMIC DNA]</scope>
    <source>
        <strain evidence="1 2">DS-2</strain>
    </source>
</reference>
<dbReference type="AlphaFoldDB" id="W7QXX0"/>
<organism evidence="1 2">
    <name type="scientific">Catenovulum agarivorans DS-2</name>
    <dbReference type="NCBI Taxonomy" id="1328313"/>
    <lineage>
        <taxon>Bacteria</taxon>
        <taxon>Pseudomonadati</taxon>
        <taxon>Pseudomonadota</taxon>
        <taxon>Gammaproteobacteria</taxon>
        <taxon>Alteromonadales</taxon>
        <taxon>Alteromonadaceae</taxon>
        <taxon>Catenovulum</taxon>
    </lineage>
</organism>
<comment type="caution">
    <text evidence="1">The sequence shown here is derived from an EMBL/GenBank/DDBJ whole genome shotgun (WGS) entry which is preliminary data.</text>
</comment>
<gene>
    <name evidence="1" type="ORF">DS2_09347</name>
</gene>
<evidence type="ECO:0000313" key="1">
    <source>
        <dbReference type="EMBL" id="EWH10140.1"/>
    </source>
</evidence>
<proteinExistence type="predicted"/>
<dbReference type="EMBL" id="ARZY01000015">
    <property type="protein sequence ID" value="EWH10140.1"/>
    <property type="molecule type" value="Genomic_DNA"/>
</dbReference>
<name>W7QXX0_9ALTE</name>
<dbReference type="RefSeq" id="WP_035014483.1">
    <property type="nucleotide sequence ID" value="NZ_ARZY01000015.1"/>
</dbReference>